<keyword evidence="2" id="KW-1185">Reference proteome</keyword>
<reference evidence="1 2" key="1">
    <citation type="submission" date="2019-05" db="EMBL/GenBank/DDBJ databases">
        <title>Panacibacter sp. strain 17mud1-8 Genome sequencing and assembly.</title>
        <authorList>
            <person name="Chhetri G."/>
        </authorList>
    </citation>
    <scope>NUCLEOTIDE SEQUENCE [LARGE SCALE GENOMIC DNA]</scope>
    <source>
        <strain evidence="1 2">17mud1-8</strain>
    </source>
</reference>
<protein>
    <submittedName>
        <fullName evidence="1">Uncharacterized protein</fullName>
    </submittedName>
</protein>
<dbReference type="Proteomes" id="UP000305848">
    <property type="component" value="Unassembled WGS sequence"/>
</dbReference>
<comment type="caution">
    <text evidence="1">The sequence shown here is derived from an EMBL/GenBank/DDBJ whole genome shotgun (WGS) entry which is preliminary data.</text>
</comment>
<dbReference type="OrthoDB" id="844533at2"/>
<dbReference type="InterPro" id="IPR036525">
    <property type="entry name" value="Tubulin/FtsZ_GTPase_sf"/>
</dbReference>
<evidence type="ECO:0000313" key="1">
    <source>
        <dbReference type="EMBL" id="TKK71524.1"/>
    </source>
</evidence>
<organism evidence="1 2">
    <name type="scientific">Ilyomonas limi</name>
    <dbReference type="NCBI Taxonomy" id="2575867"/>
    <lineage>
        <taxon>Bacteria</taxon>
        <taxon>Pseudomonadati</taxon>
        <taxon>Bacteroidota</taxon>
        <taxon>Chitinophagia</taxon>
        <taxon>Chitinophagales</taxon>
        <taxon>Chitinophagaceae</taxon>
        <taxon>Ilyomonas</taxon>
    </lineage>
</organism>
<accession>A0A4U3LAQ2</accession>
<gene>
    <name evidence="1" type="ORF">FC093_00415</name>
</gene>
<dbReference type="SUPFAM" id="SSF52490">
    <property type="entry name" value="Tubulin nucleotide-binding domain-like"/>
    <property type="match status" value="1"/>
</dbReference>
<name>A0A4U3LAQ2_9BACT</name>
<dbReference type="AlphaFoldDB" id="A0A4U3LAQ2"/>
<dbReference type="EMBL" id="SZQL01000001">
    <property type="protein sequence ID" value="TKK71524.1"/>
    <property type="molecule type" value="Genomic_DNA"/>
</dbReference>
<sequence>MTRNVYVFGIGGTGARIIRSLTMLLASGVQLTGTHKIIPIIIDVDAKNADTTRTLKALDAYKLIRERGYGNREDVKDGFFGVNLNTLSSVTSEISGAEKPDDSFQLQFENLETSFIRYIDPKEELAGDVTMDLLEALYDNTPPGHDNFSHTELNLRLDLGFKGNPNIGTVVFNNLATTKAFQYVLKSISENDRIFIISSIFGGTGSSGFPQLVRLLQEEERIRANPFGALTVMPYFNVTDDKKSAINSDRFNAKTEAALTYYAKYLKGKINAFYQLWDRPLKQYENKEGGAEQHNNAHLIELIGATAIIDFANKPDNALKSKDKTVYFDFGIQHEDQLIDIRHFYDTTKNTILYPLTLFTYAMKIYLEKIPEFKNEAFYKELNLNHQLTSDPFYQSLTAFFDKHYKTWLKEMMENERKFQPFNIDLADLNSLVRGRQIEVKKVLGIVTNGGITDAFLKERLGKLEDELKKKMPENEREKRFLKLLHEIAEECFKKLEKLPSEVFH</sequence>
<evidence type="ECO:0000313" key="2">
    <source>
        <dbReference type="Proteomes" id="UP000305848"/>
    </source>
</evidence>
<dbReference type="Gene3D" id="3.40.50.1440">
    <property type="entry name" value="Tubulin/FtsZ, GTPase domain"/>
    <property type="match status" value="1"/>
</dbReference>
<proteinExistence type="predicted"/>
<dbReference type="RefSeq" id="WP_137259764.1">
    <property type="nucleotide sequence ID" value="NZ_SZQL01000001.1"/>
</dbReference>